<evidence type="ECO:0000259" key="4">
    <source>
        <dbReference type="Pfam" id="PF00891"/>
    </source>
</evidence>
<dbReference type="GO" id="GO:0008168">
    <property type="term" value="F:methyltransferase activity"/>
    <property type="evidence" value="ECO:0007669"/>
    <property type="project" value="UniProtKB-KW"/>
</dbReference>
<sequence length="355" mass="39920">MRVGLIPQSFLERISLSSNVGPTPILLAVWGLGACRTMMAGVRLGIFDALSRDKGGDRSAEELARQLGYDPAGTETLLDALVGFGHLSRRDGRYQNGKVAEKWFTANSKSSLHNMVLFLYHVWDFMNSLEEAVRGGKSHVRDLHDPERPPEFWEHYLRGLAEFARLQGWEMVRRVPLPKNAKSLLDVGGGHGMFSVAFCRYHEGLAADVLDFPPAAAVGRSVVAEERMDHRVRFIEGDLRHTDFGQDRDAILLFILVHHFSPEEVQRILARAFAALRPGGTIAIFEPEHRGGSDDVTQSGGMMELMFFLTSRARAYREETLRGWLEKAKFDRIRTTRLLTAPMTVLLTARRPEHA</sequence>
<evidence type="ECO:0000256" key="3">
    <source>
        <dbReference type="ARBA" id="ARBA00022691"/>
    </source>
</evidence>
<dbReference type="GO" id="GO:0032259">
    <property type="term" value="P:methylation"/>
    <property type="evidence" value="ECO:0007669"/>
    <property type="project" value="UniProtKB-KW"/>
</dbReference>
<dbReference type="Gene3D" id="3.40.50.150">
    <property type="entry name" value="Vaccinia Virus protein VP39"/>
    <property type="match status" value="1"/>
</dbReference>
<dbReference type="InterPro" id="IPR012967">
    <property type="entry name" value="COMT_dimerisation"/>
</dbReference>
<evidence type="ECO:0000313" key="7">
    <source>
        <dbReference type="Proteomes" id="UP001379533"/>
    </source>
</evidence>
<dbReference type="InterPro" id="IPR029063">
    <property type="entry name" value="SAM-dependent_MTases_sf"/>
</dbReference>
<dbReference type="RefSeq" id="WP_394842053.1">
    <property type="nucleotide sequence ID" value="NZ_CP089982.1"/>
</dbReference>
<dbReference type="Pfam" id="PF00891">
    <property type="entry name" value="Methyltransf_2"/>
    <property type="match status" value="1"/>
</dbReference>
<dbReference type="PIRSF" id="PIRSF005739">
    <property type="entry name" value="O-mtase"/>
    <property type="match status" value="1"/>
</dbReference>
<dbReference type="Pfam" id="PF08100">
    <property type="entry name" value="Dimerisation"/>
    <property type="match status" value="1"/>
</dbReference>
<name>A0ABZ2K248_9BACT</name>
<dbReference type="CDD" id="cd02440">
    <property type="entry name" value="AdoMet_MTases"/>
    <property type="match status" value="1"/>
</dbReference>
<gene>
    <name evidence="6" type="ORF">LZC95_33870</name>
</gene>
<dbReference type="SUPFAM" id="SSF53335">
    <property type="entry name" value="S-adenosyl-L-methionine-dependent methyltransferases"/>
    <property type="match status" value="1"/>
</dbReference>
<reference evidence="6 7" key="1">
    <citation type="submission" date="2021-12" db="EMBL/GenBank/DDBJ databases">
        <title>Discovery of the Pendulisporaceae a myxobacterial family with distinct sporulation behavior and unique specialized metabolism.</title>
        <authorList>
            <person name="Garcia R."/>
            <person name="Popoff A."/>
            <person name="Bader C.D."/>
            <person name="Loehr J."/>
            <person name="Walesch S."/>
            <person name="Walt C."/>
            <person name="Boldt J."/>
            <person name="Bunk B."/>
            <person name="Haeckl F.J.F.P.J."/>
            <person name="Gunesch A.P."/>
            <person name="Birkelbach J."/>
            <person name="Nuebel U."/>
            <person name="Pietschmann T."/>
            <person name="Bach T."/>
            <person name="Mueller R."/>
        </authorList>
    </citation>
    <scope>NUCLEOTIDE SEQUENCE [LARGE SCALE GENOMIC DNA]</scope>
    <source>
        <strain evidence="6 7">MSr12523</strain>
    </source>
</reference>
<evidence type="ECO:0000259" key="5">
    <source>
        <dbReference type="Pfam" id="PF08100"/>
    </source>
</evidence>
<dbReference type="Gene3D" id="1.10.10.10">
    <property type="entry name" value="Winged helix-like DNA-binding domain superfamily/Winged helix DNA-binding domain"/>
    <property type="match status" value="1"/>
</dbReference>
<dbReference type="PANTHER" id="PTHR43712:SF2">
    <property type="entry name" value="O-METHYLTRANSFERASE CICE"/>
    <property type="match status" value="1"/>
</dbReference>
<evidence type="ECO:0000313" key="6">
    <source>
        <dbReference type="EMBL" id="WXA91433.1"/>
    </source>
</evidence>
<evidence type="ECO:0000256" key="2">
    <source>
        <dbReference type="ARBA" id="ARBA00022679"/>
    </source>
</evidence>
<feature type="domain" description="O-methyltransferase C-terminal" evidence="4">
    <location>
        <begin position="148"/>
        <end position="312"/>
    </location>
</feature>
<dbReference type="Proteomes" id="UP001379533">
    <property type="component" value="Chromosome"/>
</dbReference>
<organism evidence="6 7">
    <name type="scientific">Pendulispora brunnea</name>
    <dbReference type="NCBI Taxonomy" id="2905690"/>
    <lineage>
        <taxon>Bacteria</taxon>
        <taxon>Pseudomonadati</taxon>
        <taxon>Myxococcota</taxon>
        <taxon>Myxococcia</taxon>
        <taxon>Myxococcales</taxon>
        <taxon>Sorangiineae</taxon>
        <taxon>Pendulisporaceae</taxon>
        <taxon>Pendulispora</taxon>
    </lineage>
</organism>
<keyword evidence="7" id="KW-1185">Reference proteome</keyword>
<dbReference type="InterPro" id="IPR001077">
    <property type="entry name" value="COMT_C"/>
</dbReference>
<dbReference type="InterPro" id="IPR016461">
    <property type="entry name" value="COMT-like"/>
</dbReference>
<accession>A0ABZ2K248</accession>
<keyword evidence="2" id="KW-0808">Transferase</keyword>
<protein>
    <submittedName>
        <fullName evidence="6">Methyltransferase domain-containing protein</fullName>
    </submittedName>
</protein>
<dbReference type="PROSITE" id="PS51257">
    <property type="entry name" value="PROKAR_LIPOPROTEIN"/>
    <property type="match status" value="1"/>
</dbReference>
<dbReference type="SUPFAM" id="SSF46785">
    <property type="entry name" value="Winged helix' DNA-binding domain"/>
    <property type="match status" value="1"/>
</dbReference>
<dbReference type="InterPro" id="IPR036390">
    <property type="entry name" value="WH_DNA-bd_sf"/>
</dbReference>
<proteinExistence type="predicted"/>
<dbReference type="InterPro" id="IPR036388">
    <property type="entry name" value="WH-like_DNA-bd_sf"/>
</dbReference>
<dbReference type="PROSITE" id="PS51683">
    <property type="entry name" value="SAM_OMT_II"/>
    <property type="match status" value="1"/>
</dbReference>
<feature type="domain" description="O-methyltransferase dimerisation" evidence="5">
    <location>
        <begin position="34"/>
        <end position="103"/>
    </location>
</feature>
<keyword evidence="1 6" id="KW-0489">Methyltransferase</keyword>
<dbReference type="PANTHER" id="PTHR43712">
    <property type="entry name" value="PUTATIVE (AFU_ORTHOLOGUE AFUA_4G14580)-RELATED"/>
    <property type="match status" value="1"/>
</dbReference>
<evidence type="ECO:0000256" key="1">
    <source>
        <dbReference type="ARBA" id="ARBA00022603"/>
    </source>
</evidence>
<dbReference type="EMBL" id="CP089982">
    <property type="protein sequence ID" value="WXA91433.1"/>
    <property type="molecule type" value="Genomic_DNA"/>
</dbReference>
<keyword evidence="3" id="KW-0949">S-adenosyl-L-methionine</keyword>